<dbReference type="EMBL" id="BSPC01000057">
    <property type="protein sequence ID" value="GLS22043.1"/>
    <property type="molecule type" value="Genomic_DNA"/>
</dbReference>
<reference evidence="2" key="1">
    <citation type="journal article" date="2019" name="Int. J. Syst. Evol. Microbiol.">
        <title>The Global Catalogue of Microorganisms (GCM) 10K type strain sequencing project: providing services to taxonomists for standard genome sequencing and annotation.</title>
        <authorList>
            <consortium name="The Broad Institute Genomics Platform"/>
            <consortium name="The Broad Institute Genome Sequencing Center for Infectious Disease"/>
            <person name="Wu L."/>
            <person name="Ma J."/>
        </authorList>
    </citation>
    <scope>NUCLEOTIDE SEQUENCE [LARGE SCALE GENOMIC DNA]</scope>
    <source>
        <strain evidence="2">NBRC 101365</strain>
    </source>
</reference>
<organism evidence="1 2">
    <name type="scientific">Labrys miyagiensis</name>
    <dbReference type="NCBI Taxonomy" id="346912"/>
    <lineage>
        <taxon>Bacteria</taxon>
        <taxon>Pseudomonadati</taxon>
        <taxon>Pseudomonadota</taxon>
        <taxon>Alphaproteobacteria</taxon>
        <taxon>Hyphomicrobiales</taxon>
        <taxon>Xanthobacteraceae</taxon>
        <taxon>Labrys</taxon>
    </lineage>
</organism>
<accession>A0ABQ6CQI3</accession>
<dbReference type="SUPFAM" id="SSF52540">
    <property type="entry name" value="P-loop containing nucleoside triphosphate hydrolases"/>
    <property type="match status" value="1"/>
</dbReference>
<evidence type="ECO:0000313" key="2">
    <source>
        <dbReference type="Proteomes" id="UP001156882"/>
    </source>
</evidence>
<proteinExistence type="predicted"/>
<dbReference type="Gene3D" id="1.25.40.10">
    <property type="entry name" value="Tetratricopeptide repeat domain"/>
    <property type="match status" value="2"/>
</dbReference>
<dbReference type="Proteomes" id="UP001156882">
    <property type="component" value="Unassembled WGS sequence"/>
</dbReference>
<dbReference type="InterPro" id="IPR011990">
    <property type="entry name" value="TPR-like_helical_dom_sf"/>
</dbReference>
<evidence type="ECO:0008006" key="3">
    <source>
        <dbReference type="Google" id="ProtNLM"/>
    </source>
</evidence>
<dbReference type="Gene3D" id="2.40.10.10">
    <property type="entry name" value="Trypsin-like serine proteases"/>
    <property type="match status" value="1"/>
</dbReference>
<dbReference type="InterPro" id="IPR009003">
    <property type="entry name" value="Peptidase_S1_PA"/>
</dbReference>
<dbReference type="InterPro" id="IPR027417">
    <property type="entry name" value="P-loop_NTPase"/>
</dbReference>
<sequence length="1654" mass="179785">MSLTADEFLADVAAVYTEDQSNGSFGSGRLIAPGLILTSGHVVDYPTREASSHVGWNVSLLRNRARDGAWVTSAYKAQLVWRGRGELDLALLRVTGEIQIKPVLTPIFASYEWLEPITAVDVAGFPQARWCTTKGTVGDYSVRGVLRIANQLGPYFLSVPEADKPNDPRGWLGMSGAAACRVGSDDKLYLFGAVQQVPANFSGGQLEVTRLSNCFDDADFRDCLRIASDTEPRLVPYIIRQNRLDLGIARIFQSRTRAFADEYLASEIGLVPFGGRATEFSRLNNWLLDPNSPPRMLVTAPAGRGKSALLVQWIRILQCDSTFGRNGWQLAFMPISIRVGTNRPEVFYEGLARRLAEITGESLPNEAIRYADGFRYAVRDLLDRIGNSDIRVIVIIDGVDEALQGSFDPAVLPTIMPTNLRVLLSARWQVGDSNSSGWLKRLGWDRGVKVESFELDRLSANGIADVLAKLGAPIDLVARERDFVDRLVVLTEGEPLLVRYFAEDLWQLTSKGARISRADLDLLKPGFGSFFERWFERQEELWRQEDAGIDRNEVDRVLVVLAFAAGPLEEADLLALMRHIHGASGFIAADRLLEPLRRFVFGNGKKGSGYVLSHPKIGRYLQEERFAGRAEDMHRRFAAWGLGHLGDLNVDRVPVERASSYALQFLPQHLEEAGSSAEDFMLLVSDGWRRAWEQLEGGPRGFASGVRAALSAQRRKDAIQTLGSQWRCAIALSSIRTLGNMPGELALAAVQHGVMTVRQAAYLAEIKRPSQESVSLLARLAVISRESDLLSSELASLALSTTQTARDQEQASLLSTAIDVFFDFDRGLAVDRRHDLLDDALARANNIDNPFWSSLALAKLARHLPSEQRHPAVGERLRFVKKIDLDDGSWRHMVELAPYLAPGQISEALTSVKTIGSWHFRSHVLSALAPFLSPKQLVEALDSFSALVDKHNRKGAADKLANDLGLDEDVETWIFSDQSHSSTLAALAPHLAPELLHKAIATAKAIDDPASKTRALGALAPYLNLEQRHDVLCDALASATAISQESARAYAIAALAPHLAPEQVHEAIVTVKAIGHPASKTTALAALARYLNLEQRNDVLCDALVSANAIREEEFRSFSLATLAPLLAPEKVFKAFTSTLAIRAAYPRSEALAALAPFLAPEHLSEALASAREIKNEGPRSRALASLAPYLTREQLIDTLALVRTISDGNDRLSALSALARFLEPATRHDFLSWRHISVIDIGEPDARSSVLARLAPYLIPKDLGEMLASVRAIEDECNRSFALAMLAPQIAVEQRGDVLSESLGLAHDIRDGTYRAKVLGVLAPQLTLMQLGEALALAKAIPNTHSRSNALAALAPHLSSEHLAEALASAEAIPATTSRANALAGLAPFLAPKQLDRALASARIIGDERDRSIALAALAPHFAPGQRHDLLSEALTTVEGIAKKRPRSSILAQLAPHLSPEQLGCALAHVKAIGDEIDRSHALAALAPYLATEQRNEAVSEALIAVKAARSESSRSNIITALAPLLSPVHFDETLASARGIVNAWARSSALAALALQLAPSAKHEIFVEALVSAKAIDDVDFRASALMRLVDCVPSTVRFATLVALIDTVSIISRAGALSAVAAAAHSTFELGGQAAIIELWRAINDVGHWYP</sequence>
<name>A0ABQ6CQI3_9HYPH</name>
<gene>
    <name evidence="1" type="ORF">GCM10007874_50600</name>
</gene>
<dbReference type="InterPro" id="IPR043504">
    <property type="entry name" value="Peptidase_S1_PA_chymotrypsin"/>
</dbReference>
<dbReference type="RefSeq" id="WP_284315025.1">
    <property type="nucleotide sequence ID" value="NZ_BSPC01000057.1"/>
</dbReference>
<comment type="caution">
    <text evidence="1">The sequence shown here is derived from an EMBL/GenBank/DDBJ whole genome shotgun (WGS) entry which is preliminary data.</text>
</comment>
<keyword evidence="2" id="KW-1185">Reference proteome</keyword>
<dbReference type="SUPFAM" id="SSF50494">
    <property type="entry name" value="Trypsin-like serine proteases"/>
    <property type="match status" value="1"/>
</dbReference>
<evidence type="ECO:0000313" key="1">
    <source>
        <dbReference type="EMBL" id="GLS22043.1"/>
    </source>
</evidence>
<protein>
    <recommendedName>
        <fullName evidence="3">Trypsin-like peptidase domain-containing protein</fullName>
    </recommendedName>
</protein>